<feature type="domain" description="Exocyst complex subunit Exo70 C-terminal" evidence="6">
    <location>
        <begin position="322"/>
        <end position="674"/>
    </location>
</feature>
<dbReference type="AlphaFoldDB" id="A0A9R1WNA2"/>
<comment type="function">
    <text evidence="3">Component of the exocyst complex.</text>
</comment>
<sequence>MLPPYSCLINQPSLPPPPPPPPAMEDYPMLTKLESACSDLKTLLKSSANLQTNLEKLDDNFDTLQETLTVASRRLAPLQSLSIASKALETRINRAVSPALVLIDGFRISESLQRKLDDISTKLPAQKSQNKRLRLLIKYVDCVDKLNIAINLLSQEGGPAIQRLQEVVEFLSRTKATDQFRTHRLRETLVALNALYETEVDSMKFDGLLDEALLNLQDEFEGILLQLRHHNIGGSDDDGEAEAATAATELGTEMEVEVLRRISETLTANDCLDICIDIFVKVRYKRAAKALMRLNPDYLRTYKPEEIDEMEWESLETSITLWIQHFELAIRTVFISEKTLCHQVLGNIMEGAIWQECFVKIADKIMAVFFRFGEGVARSNKEPQKLFKLLDMFDSLEKLKSEFSNVFEGEAGVDICSRFRELEKLLVHSSSKVYWEFGLQIEDNQDGLPPPQDGSVPKLVRYAINYLKYLTTVNYSQPMARVLRTEQIWKSGTGITDSDEDLLKDAISNVMEALHRNIETKRSGYKDKVMYHVFTMNTYWYIYMRTRNTELGKLLGENYMRKNYKVVAEEAAYLYEKQAWGGLVRLLDKEDIGDEGIGDESIIKGKLEAFLKGFEEIAQRHTSRYSIPEADLRAQIKEATVKLIVPVYSDFLEVFSGVINVKLYSSPESVESLLGQIFSGNGRSSSMGARRREINRMEGRNSVSSEIDSIPGRRSVDRFQRNRSNAGDD</sequence>
<evidence type="ECO:0000256" key="5">
    <source>
        <dbReference type="SAM" id="MobiDB-lite"/>
    </source>
</evidence>
<dbReference type="GO" id="GO:0015031">
    <property type="term" value="P:protein transport"/>
    <property type="evidence" value="ECO:0007669"/>
    <property type="project" value="UniProtKB-KW"/>
</dbReference>
<keyword evidence="3" id="KW-0653">Protein transport</keyword>
<reference evidence="7 8" key="1">
    <citation type="journal article" date="2017" name="Nat. Commun.">
        <title>Genome assembly with in vitro proximity ligation data and whole-genome triplication in lettuce.</title>
        <authorList>
            <person name="Reyes-Chin-Wo S."/>
            <person name="Wang Z."/>
            <person name="Yang X."/>
            <person name="Kozik A."/>
            <person name="Arikit S."/>
            <person name="Song C."/>
            <person name="Xia L."/>
            <person name="Froenicke L."/>
            <person name="Lavelle D.O."/>
            <person name="Truco M.J."/>
            <person name="Xia R."/>
            <person name="Zhu S."/>
            <person name="Xu C."/>
            <person name="Xu H."/>
            <person name="Xu X."/>
            <person name="Cox K."/>
            <person name="Korf I."/>
            <person name="Meyers B.C."/>
            <person name="Michelmore R.W."/>
        </authorList>
    </citation>
    <scope>NUCLEOTIDE SEQUENCE [LARGE SCALE GENOMIC DNA]</scope>
    <source>
        <strain evidence="8">cv. Salinas</strain>
        <tissue evidence="7">Seedlings</tissue>
    </source>
</reference>
<feature type="region of interest" description="Disordered" evidence="5">
    <location>
        <begin position="696"/>
        <end position="729"/>
    </location>
</feature>
<evidence type="ECO:0000256" key="2">
    <source>
        <dbReference type="ARBA" id="ARBA00022448"/>
    </source>
</evidence>
<dbReference type="EMBL" id="NBSK02000001">
    <property type="protein sequence ID" value="KAJ0228556.1"/>
    <property type="molecule type" value="Genomic_DNA"/>
</dbReference>
<evidence type="ECO:0000256" key="1">
    <source>
        <dbReference type="ARBA" id="ARBA00006756"/>
    </source>
</evidence>
<dbReference type="SUPFAM" id="SSF74788">
    <property type="entry name" value="Cullin repeat-like"/>
    <property type="match status" value="1"/>
</dbReference>
<keyword evidence="8" id="KW-1185">Reference proteome</keyword>
<proteinExistence type="inferred from homology"/>
<feature type="coiled-coil region" evidence="4">
    <location>
        <begin position="40"/>
        <end position="74"/>
    </location>
</feature>
<dbReference type="PANTHER" id="PTHR12542">
    <property type="entry name" value="EXOCYST COMPLEX PROTEIN EXO70"/>
    <property type="match status" value="1"/>
</dbReference>
<keyword evidence="3" id="KW-0268">Exocytosis</keyword>
<dbReference type="GO" id="GO:0005546">
    <property type="term" value="F:phosphatidylinositol-4,5-bisphosphate binding"/>
    <property type="evidence" value="ECO:0007669"/>
    <property type="project" value="InterPro"/>
</dbReference>
<keyword evidence="2 3" id="KW-0813">Transport</keyword>
<dbReference type="Proteomes" id="UP000235145">
    <property type="component" value="Unassembled WGS sequence"/>
</dbReference>
<dbReference type="Pfam" id="PF03081">
    <property type="entry name" value="Exo70_C"/>
    <property type="match status" value="1"/>
</dbReference>
<dbReference type="InterPro" id="IPR016159">
    <property type="entry name" value="Cullin_repeat-like_dom_sf"/>
</dbReference>
<dbReference type="GO" id="GO:0000145">
    <property type="term" value="C:exocyst"/>
    <property type="evidence" value="ECO:0000318"/>
    <property type="project" value="GO_Central"/>
</dbReference>
<dbReference type="Gene3D" id="1.20.1280.170">
    <property type="entry name" value="Exocyst complex component Exo70"/>
    <property type="match status" value="1"/>
</dbReference>
<evidence type="ECO:0000313" key="8">
    <source>
        <dbReference type="Proteomes" id="UP000235145"/>
    </source>
</evidence>
<name>A0A9R1WNA2_LACSA</name>
<comment type="caution">
    <text evidence="7">The sequence shown here is derived from an EMBL/GenBank/DDBJ whole genome shotgun (WGS) entry which is preliminary data.</text>
</comment>
<evidence type="ECO:0000259" key="6">
    <source>
        <dbReference type="Pfam" id="PF03081"/>
    </source>
</evidence>
<evidence type="ECO:0000313" key="7">
    <source>
        <dbReference type="EMBL" id="KAJ0228556.1"/>
    </source>
</evidence>
<dbReference type="GO" id="GO:0006887">
    <property type="term" value="P:exocytosis"/>
    <property type="evidence" value="ECO:0000318"/>
    <property type="project" value="GO_Central"/>
</dbReference>
<keyword evidence="4" id="KW-0175">Coiled coil</keyword>
<protein>
    <recommendedName>
        <fullName evidence="3">Exocyst subunit Exo70 family protein</fullName>
    </recommendedName>
</protein>
<dbReference type="InterPro" id="IPR046364">
    <property type="entry name" value="Exo70_C"/>
</dbReference>
<dbReference type="PANTHER" id="PTHR12542:SF90">
    <property type="entry name" value="EXOCYST COMPLEX COMPONENT EXO70I"/>
    <property type="match status" value="1"/>
</dbReference>
<organism evidence="7 8">
    <name type="scientific">Lactuca sativa</name>
    <name type="common">Garden lettuce</name>
    <dbReference type="NCBI Taxonomy" id="4236"/>
    <lineage>
        <taxon>Eukaryota</taxon>
        <taxon>Viridiplantae</taxon>
        <taxon>Streptophyta</taxon>
        <taxon>Embryophyta</taxon>
        <taxon>Tracheophyta</taxon>
        <taxon>Spermatophyta</taxon>
        <taxon>Magnoliopsida</taxon>
        <taxon>eudicotyledons</taxon>
        <taxon>Gunneridae</taxon>
        <taxon>Pentapetalae</taxon>
        <taxon>asterids</taxon>
        <taxon>campanulids</taxon>
        <taxon>Asterales</taxon>
        <taxon>Asteraceae</taxon>
        <taxon>Cichorioideae</taxon>
        <taxon>Cichorieae</taxon>
        <taxon>Lactucinae</taxon>
        <taxon>Lactuca</taxon>
    </lineage>
</organism>
<dbReference type="OrthoDB" id="1922221at2759"/>
<gene>
    <name evidence="7" type="ORF">LSAT_V11C100010200</name>
</gene>
<evidence type="ECO:0000256" key="3">
    <source>
        <dbReference type="RuleBase" id="RU365026"/>
    </source>
</evidence>
<accession>A0A9R1WNA2</accession>
<evidence type="ECO:0000256" key="4">
    <source>
        <dbReference type="SAM" id="Coils"/>
    </source>
</evidence>
<dbReference type="InterPro" id="IPR004140">
    <property type="entry name" value="Exo70"/>
</dbReference>
<comment type="similarity">
    <text evidence="1 3">Belongs to the EXO70 family.</text>
</comment>